<keyword evidence="1" id="KW-1133">Transmembrane helix</keyword>
<evidence type="ECO:0000256" key="1">
    <source>
        <dbReference type="SAM" id="Phobius"/>
    </source>
</evidence>
<dbReference type="Pfam" id="PF12770">
    <property type="entry name" value="CHAT"/>
    <property type="match status" value="1"/>
</dbReference>
<evidence type="ECO:0000259" key="2">
    <source>
        <dbReference type="Pfam" id="PF12770"/>
    </source>
</evidence>
<keyword evidence="1" id="KW-0472">Membrane</keyword>
<keyword evidence="1" id="KW-0812">Transmembrane</keyword>
<dbReference type="InterPro" id="IPR027417">
    <property type="entry name" value="P-loop_NTPase"/>
</dbReference>
<gene>
    <name evidence="3" type="ORF">L873DRAFT_1761613</name>
</gene>
<accession>A0A3N4JYA3</accession>
<name>A0A3N4JYA3_9PEZI</name>
<dbReference type="InterPro" id="IPR011990">
    <property type="entry name" value="TPR-like_helical_dom_sf"/>
</dbReference>
<dbReference type="STRING" id="1336337.A0A3N4JYA3"/>
<keyword evidence="4" id="KW-1185">Reference proteome</keyword>
<reference evidence="3 4" key="1">
    <citation type="journal article" date="2018" name="Nat. Ecol. Evol.">
        <title>Pezizomycetes genomes reveal the molecular basis of ectomycorrhizal truffle lifestyle.</title>
        <authorList>
            <person name="Murat C."/>
            <person name="Payen T."/>
            <person name="Noel B."/>
            <person name="Kuo A."/>
            <person name="Morin E."/>
            <person name="Chen J."/>
            <person name="Kohler A."/>
            <person name="Krizsan K."/>
            <person name="Balestrini R."/>
            <person name="Da Silva C."/>
            <person name="Montanini B."/>
            <person name="Hainaut M."/>
            <person name="Levati E."/>
            <person name="Barry K.W."/>
            <person name="Belfiori B."/>
            <person name="Cichocki N."/>
            <person name="Clum A."/>
            <person name="Dockter R.B."/>
            <person name="Fauchery L."/>
            <person name="Guy J."/>
            <person name="Iotti M."/>
            <person name="Le Tacon F."/>
            <person name="Lindquist E.A."/>
            <person name="Lipzen A."/>
            <person name="Malagnac F."/>
            <person name="Mello A."/>
            <person name="Molinier V."/>
            <person name="Miyauchi S."/>
            <person name="Poulain J."/>
            <person name="Riccioni C."/>
            <person name="Rubini A."/>
            <person name="Sitrit Y."/>
            <person name="Splivallo R."/>
            <person name="Traeger S."/>
            <person name="Wang M."/>
            <person name="Zifcakova L."/>
            <person name="Wipf D."/>
            <person name="Zambonelli A."/>
            <person name="Paolocci F."/>
            <person name="Nowrousian M."/>
            <person name="Ottonello S."/>
            <person name="Baldrian P."/>
            <person name="Spatafora J.W."/>
            <person name="Henrissat B."/>
            <person name="Nagy L.G."/>
            <person name="Aury J.M."/>
            <person name="Wincker P."/>
            <person name="Grigoriev I.V."/>
            <person name="Bonfante P."/>
            <person name="Martin F.M."/>
        </authorList>
    </citation>
    <scope>NUCLEOTIDE SEQUENCE [LARGE SCALE GENOMIC DNA]</scope>
    <source>
        <strain evidence="3 4">120613-1</strain>
    </source>
</reference>
<dbReference type="Gene3D" id="1.25.40.10">
    <property type="entry name" value="Tetratricopeptide repeat domain"/>
    <property type="match status" value="1"/>
</dbReference>
<organism evidence="3 4">
    <name type="scientific">Choiromyces venosus 120613-1</name>
    <dbReference type="NCBI Taxonomy" id="1336337"/>
    <lineage>
        <taxon>Eukaryota</taxon>
        <taxon>Fungi</taxon>
        <taxon>Dikarya</taxon>
        <taxon>Ascomycota</taxon>
        <taxon>Pezizomycotina</taxon>
        <taxon>Pezizomycetes</taxon>
        <taxon>Pezizales</taxon>
        <taxon>Tuberaceae</taxon>
        <taxon>Choiromyces</taxon>
    </lineage>
</organism>
<dbReference type="OrthoDB" id="5301473at2759"/>
<evidence type="ECO:0000313" key="3">
    <source>
        <dbReference type="EMBL" id="RPB03207.1"/>
    </source>
</evidence>
<dbReference type="SUPFAM" id="SSF52540">
    <property type="entry name" value="P-loop containing nucleoside triphosphate hydrolases"/>
    <property type="match status" value="1"/>
</dbReference>
<protein>
    <recommendedName>
        <fullName evidence="2">CHAT domain-containing protein</fullName>
    </recommendedName>
</protein>
<proteinExistence type="predicted"/>
<dbReference type="Proteomes" id="UP000276215">
    <property type="component" value="Unassembled WGS sequence"/>
</dbReference>
<feature type="domain" description="CHAT" evidence="2">
    <location>
        <begin position="215"/>
        <end position="387"/>
    </location>
</feature>
<evidence type="ECO:0000313" key="4">
    <source>
        <dbReference type="Proteomes" id="UP000276215"/>
    </source>
</evidence>
<dbReference type="EMBL" id="ML120364">
    <property type="protein sequence ID" value="RPB03207.1"/>
    <property type="molecule type" value="Genomic_DNA"/>
</dbReference>
<feature type="transmembrane region" description="Helical" evidence="1">
    <location>
        <begin position="1460"/>
        <end position="1478"/>
    </location>
</feature>
<sequence>MSQLRLLEDAFREFLDVTEKQEVPAVIRIREISTTLNIVGEATWKASVQCDEDFVKTVEVKNPFNSDDEENLEWYLEEFAITSPFSQSRAHDVSSSLKKYAASLIKGFALEEAVNHIQEQNSGEAEAGITFFLDVETLPSQSAESSLHIIHWEILENLALWPQEIKGRIVVRRKIADFELRQPSPVDVVNGGFNILLVVARNLSRGEVEKAHTLVTAELVKVLVDLPKETPVDLGIVRPGTWETFKSNLEAMPKGYFRLVHFDMHGRVRVDKMAGEKKSSLCFVSDEDPTKVAWKSASEVADLLRQHNVTSVILNSCNSGDASEESVALQFINHGISAVVAMSYEFTASAAGSFMTGFYRSLLIDTSSFAVAAHAGRAKLMEQKMRDSYYGNQVSVEDHIVPVFYQRGELAAIDWDVMRKPNMILLTKELKAPMNLVGRELDILRLETHLLCGDSVAVVTGRRRVGKTAFFKHLCWWWSITGLVDHTHYIDFETTEDTFSELLLVIYREVISAPTILEMEMVLVLDPRKTEAYWRLVHWLQLNQFLIIFDGVERWKPELPGEVYAHHTGPVFWSAQRCFLENFLEDVKGGATIVIVTTELNSPWLDINPYILEGLSPYDMAQLLPIELENPNEADALGPGADFMEFYTKLIELCNGLPGAVTEFPYKLPFHVKDNTTEAVYCGSLLMVPAATGHYSKDCARVEFVQSLILPNSDKTPHSDLNRLIYILAPFWGRIPKDIDDYLIYICFHGYFNNDDPGTLCLRMRRFDAENPRDLSPEEKKDAKELLARSKLRSEYSRIISALQAKDYLTKDEFKPDQYYRVNPVLTFALRGVMFGDGHLSTVVHASVCLAAFLDYYKVQTLEGNWDYWETPLNDHAQDSRIQLEKTSIYSIMITLSCLPPTLGRLSLLPVRPMLFLITMYQAERGGSDCHVLEVISKMLIKAFDTFLATEKDIPLEAVLPAYKLAYNCSNYLCFRYRNSKSTTEKFTEQVEKSNEYSKLSENLPEDLREHLLIANFMTATMSAQVVNARRGLLPGASVYDTFKDVSEANYEARKLLESDTRIHCQSEGNSGVAQDFRRLQRLRKLSLEFDTKDPKSWSSEAEKAGVQQSIKEVCNECRESALKLGMDLTYIDGWLAVHEARAGIISPAVTLGKLSKAESDDPSKCLPEFAIMEAEMKRDSGDIASAKEILLAALESSREGGSAQDEFLCHGRLQEIAYLTGQWGDAIVHNQQMINLIDIVHSGGTKEKRRADQAVLTGHSGISHVHLQQWDQAIDCVLYAIRICQEAPADDPNTSLLDRMQAEQLVVLRYLRYHRPDHKDLPSSAEIRQQQLTLQRKLDPATAEKMDDPAVRRMEEIKMQFSLVVTMSPRAQRYAKREIWHSEMPTYNGIPLFMRNWDVKEWWEDTEDDMEALALVKEYHRSFQYDPESALFGINLDETEHWRDYYLRFENVIELMLNWRRGFFLLFFFLFLAVKAFL</sequence>
<dbReference type="InterPro" id="IPR024983">
    <property type="entry name" value="CHAT_dom"/>
</dbReference>
<dbReference type="Gene3D" id="3.40.50.300">
    <property type="entry name" value="P-loop containing nucleotide triphosphate hydrolases"/>
    <property type="match status" value="1"/>
</dbReference>